<dbReference type="EMBL" id="JBHSFQ010000039">
    <property type="protein sequence ID" value="MFC4565525.1"/>
    <property type="molecule type" value="Genomic_DNA"/>
</dbReference>
<dbReference type="RefSeq" id="WP_378579560.1">
    <property type="nucleotide sequence ID" value="NZ_JBHSFQ010000039.1"/>
</dbReference>
<keyword evidence="2" id="KW-0472">Membrane</keyword>
<accession>A0ABV9E2V9</accession>
<keyword evidence="2" id="KW-0812">Transmembrane</keyword>
<dbReference type="Proteomes" id="UP001595923">
    <property type="component" value="Unassembled WGS sequence"/>
</dbReference>
<feature type="transmembrane region" description="Helical" evidence="2">
    <location>
        <begin position="12"/>
        <end position="33"/>
    </location>
</feature>
<protein>
    <submittedName>
        <fullName evidence="4">ADP-ribosyltransferase</fullName>
    </submittedName>
</protein>
<comment type="caution">
    <text evidence="4">The sequence shown here is derived from an EMBL/GenBank/DDBJ whole genome shotgun (WGS) entry which is preliminary data.</text>
</comment>
<feature type="compositionally biased region" description="Low complexity" evidence="1">
    <location>
        <begin position="57"/>
        <end position="88"/>
    </location>
</feature>
<keyword evidence="5" id="KW-1185">Reference proteome</keyword>
<dbReference type="PROSITE" id="PS51996">
    <property type="entry name" value="TR_MART"/>
    <property type="match status" value="1"/>
</dbReference>
<dbReference type="InterPro" id="IPR003540">
    <property type="entry name" value="ADP-ribosyltransferase"/>
</dbReference>
<feature type="domain" description="ADP ribosyltransferase" evidence="3">
    <location>
        <begin position="344"/>
        <end position="491"/>
    </location>
</feature>
<evidence type="ECO:0000259" key="3">
    <source>
        <dbReference type="Pfam" id="PF03496"/>
    </source>
</evidence>
<organism evidence="4 5">
    <name type="scientific">Nocardiopsis mangrovi</name>
    <dbReference type="NCBI Taxonomy" id="1179818"/>
    <lineage>
        <taxon>Bacteria</taxon>
        <taxon>Bacillati</taxon>
        <taxon>Actinomycetota</taxon>
        <taxon>Actinomycetes</taxon>
        <taxon>Streptosporangiales</taxon>
        <taxon>Nocardiopsidaceae</taxon>
        <taxon>Nocardiopsis</taxon>
    </lineage>
</organism>
<keyword evidence="2" id="KW-1133">Transmembrane helix</keyword>
<feature type="region of interest" description="Disordered" evidence="1">
    <location>
        <begin position="57"/>
        <end position="128"/>
    </location>
</feature>
<evidence type="ECO:0000256" key="1">
    <source>
        <dbReference type="SAM" id="MobiDB-lite"/>
    </source>
</evidence>
<feature type="region of interest" description="Disordered" evidence="1">
    <location>
        <begin position="247"/>
        <end position="300"/>
    </location>
</feature>
<evidence type="ECO:0000256" key="2">
    <source>
        <dbReference type="SAM" id="Phobius"/>
    </source>
</evidence>
<proteinExistence type="predicted"/>
<dbReference type="Pfam" id="PF03496">
    <property type="entry name" value="ADPrib_exo_Tox"/>
    <property type="match status" value="1"/>
</dbReference>
<evidence type="ECO:0000313" key="4">
    <source>
        <dbReference type="EMBL" id="MFC4565525.1"/>
    </source>
</evidence>
<reference evidence="5" key="1">
    <citation type="journal article" date="2019" name="Int. J. Syst. Evol. Microbiol.">
        <title>The Global Catalogue of Microorganisms (GCM) 10K type strain sequencing project: providing services to taxonomists for standard genome sequencing and annotation.</title>
        <authorList>
            <consortium name="The Broad Institute Genomics Platform"/>
            <consortium name="The Broad Institute Genome Sequencing Center for Infectious Disease"/>
            <person name="Wu L."/>
            <person name="Ma J."/>
        </authorList>
    </citation>
    <scope>NUCLEOTIDE SEQUENCE [LARGE SCALE GENOMIC DNA]</scope>
    <source>
        <strain evidence="5">XZYJ18</strain>
    </source>
</reference>
<name>A0ABV9E2V9_9ACTN</name>
<evidence type="ECO:0000313" key="5">
    <source>
        <dbReference type="Proteomes" id="UP001595923"/>
    </source>
</evidence>
<feature type="compositionally biased region" description="Basic and acidic residues" evidence="1">
    <location>
        <begin position="249"/>
        <end position="264"/>
    </location>
</feature>
<dbReference type="SUPFAM" id="SSF56399">
    <property type="entry name" value="ADP-ribosylation"/>
    <property type="match status" value="1"/>
</dbReference>
<sequence length="514" mass="54068">MLRTIHDPERGAGYTEYAAVIFLVAAITAGVVFSGIPSRAGTLLGGAVDAVGAAAGPDAADAERGPSVPSAASGGAADPGAGDQDPAGTGTGPAHGDVAEVVGGPWEGNGDHPAWWDDEGSWGTPSEDMPLFGFQDRGGYTWDCGRIVDFACKLGGGLTRGGLETFEGVADGACLLHLCSHSGFRNNWSATFDGVAHVFTQNPLTTAREMWDGFTEPFEETGQRGGFWQNGGYSIAGVFGGLLRPFRALPDRDGTPDRDGRPDDGGDGEDGGGEGDGSHRPEPNGHVPGTGMGDADVPPRDEFDAQEWARDAFPLPRYVSTGEEASIRYYTGTGPDGTGVYGRGHEFINGSLRGHFPDADMTPEDEAAVPRAIDDIDSVMARTRLPRAAVLSRSLNTDFLRSLGIDETDPSSVGGLVGTTMDERGYMSTTAKRMDQAAAVHMRVRVPEGYPAAFIGDESLTPHVGEAEFLIDRGARYVVHEARIDDSGTVQMEVEIVPDGWVRPGDWSPSPLGE</sequence>
<dbReference type="Gene3D" id="3.90.176.10">
    <property type="entry name" value="Toxin ADP-ribosyltransferase, Chain A, domain 1"/>
    <property type="match status" value="1"/>
</dbReference>
<gene>
    <name evidence="4" type="ORF">ACFO4E_27020</name>
</gene>